<keyword evidence="11 20" id="KW-0547">Nucleotide-binding</keyword>
<comment type="caution">
    <text evidence="24">The sequence shown here is derived from an EMBL/GenBank/DDBJ whole genome shotgun (WGS) entry which is preliminary data.</text>
</comment>
<dbReference type="FunFam" id="1.10.510.10:FF:001023">
    <property type="entry name" value="Os07g0541700 protein"/>
    <property type="match status" value="1"/>
</dbReference>
<evidence type="ECO:0000256" key="21">
    <source>
        <dbReference type="SAM" id="Phobius"/>
    </source>
</evidence>
<evidence type="ECO:0000256" key="17">
    <source>
        <dbReference type="ARBA" id="ARBA00023180"/>
    </source>
</evidence>
<evidence type="ECO:0000256" key="7">
    <source>
        <dbReference type="ARBA" id="ARBA00022679"/>
    </source>
</evidence>
<dbReference type="InterPro" id="IPR032675">
    <property type="entry name" value="LRR_dom_sf"/>
</dbReference>
<dbReference type="InterPro" id="IPR008266">
    <property type="entry name" value="Tyr_kinase_AS"/>
</dbReference>
<keyword evidence="17" id="KW-0325">Glycoprotein</keyword>
<evidence type="ECO:0000256" key="16">
    <source>
        <dbReference type="ARBA" id="ARBA00023170"/>
    </source>
</evidence>
<dbReference type="Gene3D" id="1.10.510.10">
    <property type="entry name" value="Transferase(Phosphotransferase) domain 1"/>
    <property type="match status" value="1"/>
</dbReference>
<dbReference type="FunFam" id="3.80.10.10:FF:000400">
    <property type="entry name" value="Nuclear pore complex protein NUP107"/>
    <property type="match status" value="1"/>
</dbReference>
<evidence type="ECO:0000256" key="6">
    <source>
        <dbReference type="ARBA" id="ARBA00022614"/>
    </source>
</evidence>
<dbReference type="SUPFAM" id="SSF56112">
    <property type="entry name" value="Protein kinase-like (PK-like)"/>
    <property type="match status" value="1"/>
</dbReference>
<evidence type="ECO:0000256" key="15">
    <source>
        <dbReference type="ARBA" id="ARBA00023136"/>
    </source>
</evidence>
<keyword evidence="25" id="KW-1185">Reference proteome</keyword>
<dbReference type="GO" id="GO:0004674">
    <property type="term" value="F:protein serine/threonine kinase activity"/>
    <property type="evidence" value="ECO:0007669"/>
    <property type="project" value="UniProtKB-KW"/>
</dbReference>
<dbReference type="FunFam" id="3.30.200.20:FF:000309">
    <property type="entry name" value="Leucine-rich repeat receptor protein kinase MSP1"/>
    <property type="match status" value="1"/>
</dbReference>
<dbReference type="GO" id="GO:0099402">
    <property type="term" value="P:plant organ development"/>
    <property type="evidence" value="ECO:0007669"/>
    <property type="project" value="UniProtKB-ARBA"/>
</dbReference>
<keyword evidence="7" id="KW-0808">Transferase</keyword>
<keyword evidence="16" id="KW-0675">Receptor</keyword>
<dbReference type="PROSITE" id="PS00107">
    <property type="entry name" value="PROTEIN_KINASE_ATP"/>
    <property type="match status" value="1"/>
</dbReference>
<dbReference type="Pfam" id="PF00560">
    <property type="entry name" value="LRR_1"/>
    <property type="match status" value="5"/>
</dbReference>
<evidence type="ECO:0000256" key="13">
    <source>
        <dbReference type="ARBA" id="ARBA00022840"/>
    </source>
</evidence>
<evidence type="ECO:0000313" key="25">
    <source>
        <dbReference type="Proteomes" id="UP001634007"/>
    </source>
</evidence>
<reference evidence="24 25" key="1">
    <citation type="submission" date="2024-11" db="EMBL/GenBank/DDBJ databases">
        <title>Chromosome-level genome assembly of Eucalyptus globulus Labill. provides insights into its genome evolution.</title>
        <authorList>
            <person name="Li X."/>
        </authorList>
    </citation>
    <scope>NUCLEOTIDE SEQUENCE [LARGE SCALE GENOMIC DNA]</scope>
    <source>
        <strain evidence="24">CL2024</strain>
        <tissue evidence="24">Fresh tender leaves</tissue>
    </source>
</reference>
<evidence type="ECO:0000256" key="18">
    <source>
        <dbReference type="ARBA" id="ARBA00047899"/>
    </source>
</evidence>
<evidence type="ECO:0000256" key="8">
    <source>
        <dbReference type="ARBA" id="ARBA00022692"/>
    </source>
</evidence>
<dbReference type="Proteomes" id="UP001634007">
    <property type="component" value="Unassembled WGS sequence"/>
</dbReference>
<keyword evidence="10" id="KW-0677">Repeat</keyword>
<dbReference type="InterPro" id="IPR000719">
    <property type="entry name" value="Prot_kinase_dom"/>
</dbReference>
<evidence type="ECO:0000256" key="3">
    <source>
        <dbReference type="ARBA" id="ARBA00022475"/>
    </source>
</evidence>
<dbReference type="GO" id="GO:0009653">
    <property type="term" value="P:anatomical structure morphogenesis"/>
    <property type="evidence" value="ECO:0007669"/>
    <property type="project" value="UniProtKB-ARBA"/>
</dbReference>
<keyword evidence="6" id="KW-0433">Leucine-rich repeat</keyword>
<comment type="catalytic activity">
    <reaction evidence="19">
        <text>L-seryl-[protein] + ATP = O-phospho-L-seryl-[protein] + ADP + H(+)</text>
        <dbReference type="Rhea" id="RHEA:17989"/>
        <dbReference type="Rhea" id="RHEA-COMP:9863"/>
        <dbReference type="Rhea" id="RHEA-COMP:11604"/>
        <dbReference type="ChEBI" id="CHEBI:15378"/>
        <dbReference type="ChEBI" id="CHEBI:29999"/>
        <dbReference type="ChEBI" id="CHEBI:30616"/>
        <dbReference type="ChEBI" id="CHEBI:83421"/>
        <dbReference type="ChEBI" id="CHEBI:456216"/>
        <dbReference type="EC" id="2.7.11.1"/>
    </reaction>
</comment>
<dbReference type="PROSITE" id="PS50011">
    <property type="entry name" value="PROTEIN_KINASE_DOM"/>
    <property type="match status" value="1"/>
</dbReference>
<feature type="transmembrane region" description="Helical" evidence="21">
    <location>
        <begin position="504"/>
        <end position="524"/>
    </location>
</feature>
<keyword evidence="9 22" id="KW-0732">Signal</keyword>
<evidence type="ECO:0000256" key="10">
    <source>
        <dbReference type="ARBA" id="ARBA00022737"/>
    </source>
</evidence>
<evidence type="ECO:0000259" key="23">
    <source>
        <dbReference type="PROSITE" id="PS50011"/>
    </source>
</evidence>
<evidence type="ECO:0000256" key="14">
    <source>
        <dbReference type="ARBA" id="ARBA00022989"/>
    </source>
</evidence>
<dbReference type="EC" id="2.7.11.1" evidence="2"/>
<dbReference type="InterPro" id="IPR011009">
    <property type="entry name" value="Kinase-like_dom_sf"/>
</dbReference>
<dbReference type="Gene3D" id="3.30.200.20">
    <property type="entry name" value="Phosphorylase Kinase, domain 1"/>
    <property type="match status" value="1"/>
</dbReference>
<keyword evidence="8 21" id="KW-0812">Transmembrane</keyword>
<dbReference type="FunFam" id="3.80.10.10:FF:000416">
    <property type="entry name" value="Probable leucine-rich repeat receptor-like protein kinase At5g63930"/>
    <property type="match status" value="1"/>
</dbReference>
<accession>A0ABD3J8X1</accession>
<gene>
    <name evidence="24" type="ORF">ACJRO7_035443</name>
</gene>
<dbReference type="Gene3D" id="3.80.10.10">
    <property type="entry name" value="Ribonuclease Inhibitor"/>
    <property type="match status" value="4"/>
</dbReference>
<keyword evidence="3" id="KW-1003">Cell membrane</keyword>
<dbReference type="PROSITE" id="PS00109">
    <property type="entry name" value="PROTEIN_KINASE_TYR"/>
    <property type="match status" value="1"/>
</dbReference>
<evidence type="ECO:0000256" key="4">
    <source>
        <dbReference type="ARBA" id="ARBA00022527"/>
    </source>
</evidence>
<evidence type="ECO:0000256" key="22">
    <source>
        <dbReference type="SAM" id="SignalP"/>
    </source>
</evidence>
<dbReference type="Pfam" id="PF23598">
    <property type="entry name" value="LRR_14"/>
    <property type="match status" value="1"/>
</dbReference>
<evidence type="ECO:0000256" key="12">
    <source>
        <dbReference type="ARBA" id="ARBA00022777"/>
    </source>
</evidence>
<evidence type="ECO:0000256" key="5">
    <source>
        <dbReference type="ARBA" id="ARBA00022553"/>
    </source>
</evidence>
<keyword evidence="13 20" id="KW-0067">ATP-binding</keyword>
<feature type="binding site" evidence="20">
    <location>
        <position position="593"/>
    </location>
    <ligand>
        <name>ATP</name>
        <dbReference type="ChEBI" id="CHEBI:30616"/>
    </ligand>
</feature>
<evidence type="ECO:0000313" key="24">
    <source>
        <dbReference type="EMBL" id="KAL3723259.1"/>
    </source>
</evidence>
<dbReference type="GO" id="GO:0005886">
    <property type="term" value="C:plasma membrane"/>
    <property type="evidence" value="ECO:0007669"/>
    <property type="project" value="UniProtKB-SubCell"/>
</dbReference>
<organism evidence="24 25">
    <name type="scientific">Eucalyptus globulus</name>
    <name type="common">Tasmanian blue gum</name>
    <dbReference type="NCBI Taxonomy" id="34317"/>
    <lineage>
        <taxon>Eukaryota</taxon>
        <taxon>Viridiplantae</taxon>
        <taxon>Streptophyta</taxon>
        <taxon>Embryophyta</taxon>
        <taxon>Tracheophyta</taxon>
        <taxon>Spermatophyta</taxon>
        <taxon>Magnoliopsida</taxon>
        <taxon>eudicotyledons</taxon>
        <taxon>Gunneridae</taxon>
        <taxon>Pentapetalae</taxon>
        <taxon>rosids</taxon>
        <taxon>malvids</taxon>
        <taxon>Myrtales</taxon>
        <taxon>Myrtaceae</taxon>
        <taxon>Myrtoideae</taxon>
        <taxon>Eucalypteae</taxon>
        <taxon>Eucalyptus</taxon>
    </lineage>
</organism>
<keyword evidence="4" id="KW-0723">Serine/threonine-protein kinase</keyword>
<evidence type="ECO:0000256" key="9">
    <source>
        <dbReference type="ARBA" id="ARBA00022729"/>
    </source>
</evidence>
<protein>
    <recommendedName>
        <fullName evidence="2">non-specific serine/threonine protein kinase</fullName>
        <ecNumber evidence="2">2.7.11.1</ecNumber>
    </recommendedName>
</protein>
<comment type="subcellular location">
    <subcellularLocation>
        <location evidence="1">Cell membrane</location>
        <topology evidence="1">Single-pass type I membrane protein</topology>
    </subcellularLocation>
</comment>
<evidence type="ECO:0000256" key="20">
    <source>
        <dbReference type="PROSITE-ProRule" id="PRU10141"/>
    </source>
</evidence>
<dbReference type="Pfam" id="PF00069">
    <property type="entry name" value="Pkinase"/>
    <property type="match status" value="1"/>
</dbReference>
<dbReference type="SUPFAM" id="SSF52058">
    <property type="entry name" value="L domain-like"/>
    <property type="match status" value="2"/>
</dbReference>
<evidence type="ECO:0000256" key="19">
    <source>
        <dbReference type="ARBA" id="ARBA00048679"/>
    </source>
</evidence>
<dbReference type="Pfam" id="PF13855">
    <property type="entry name" value="LRR_8"/>
    <property type="match status" value="1"/>
</dbReference>
<dbReference type="EMBL" id="JBJKBG010000009">
    <property type="protein sequence ID" value="KAL3723259.1"/>
    <property type="molecule type" value="Genomic_DNA"/>
</dbReference>
<dbReference type="PANTHER" id="PTHR48053:SF164">
    <property type="entry name" value="LEUCINE-RICH REPEAT-CONTAINING N-TERMINAL PLANT-TYPE DOMAIN-CONTAINING PROTEIN"/>
    <property type="match status" value="1"/>
</dbReference>
<feature type="domain" description="Protein kinase" evidence="23">
    <location>
        <begin position="565"/>
        <end position="770"/>
    </location>
</feature>
<comment type="catalytic activity">
    <reaction evidence="18">
        <text>L-threonyl-[protein] + ATP = O-phospho-L-threonyl-[protein] + ADP + H(+)</text>
        <dbReference type="Rhea" id="RHEA:46608"/>
        <dbReference type="Rhea" id="RHEA-COMP:11060"/>
        <dbReference type="Rhea" id="RHEA-COMP:11605"/>
        <dbReference type="ChEBI" id="CHEBI:15378"/>
        <dbReference type="ChEBI" id="CHEBI:30013"/>
        <dbReference type="ChEBI" id="CHEBI:30616"/>
        <dbReference type="ChEBI" id="CHEBI:61977"/>
        <dbReference type="ChEBI" id="CHEBI:456216"/>
        <dbReference type="EC" id="2.7.11.1"/>
    </reaction>
</comment>
<keyword evidence="5" id="KW-0597">Phosphoprotein</keyword>
<dbReference type="InterPro" id="IPR051716">
    <property type="entry name" value="Plant_RL_S/T_kinase"/>
</dbReference>
<sequence length="770" mass="85727">MGSSVWKLVAILIMWATSAFPNSSCTPTSEASALLRSGWWPDHVTGNGSLPPCKWLGIRCDAHGSVRIVQWNTHYWRDFNLGSMNFSLLPNLASLLLSFLDLPGRIPLQICALSRLARLDLSFNSLSGELPPCLGNLTMLEELDLEGNELRGPIPPELGTLKRLVRLFLWYNNLNGTIPSSIGNLSNLTYLDLSGNQFLSGSVPSEIGNLKSLTQLDLSLNNFSGEIPVEFGHLTALYYLGLHNNSLSGTIPPSIGNLSNLTYLDLSGNQFLSGSVPSEIGNLKSLTYLELSSNNFSGEIPVEFGHLTALIGLYLFNNSLSGTIPPSIGNLRNLKYLNLRGNNFNGEIPVEFGHLTALIELYLYNNSLSGTIPLSIGNLSNLTYLNLQGNQFLSGSVPSEIGNLKSLVYLDLSLNNFSGEIPVEFGRLTALYYLDLHNNSLSGTIPRSLIEHLHLRSINLSYNLFTGPISDRLVTAHSRDAFLGNKGLYIVKDRPPLRSDRTKIVLVLAIFPVFFAVLGSCFFLRRRMKRDETKEMPEKDGDFMSIWNYDGKIAYEDIVKATEDFDIKYCVGTGGYGSVYRAELPNGKIVALKKLHRFEAEDPSFDKSFRNEVKHLTSVRHRSIIRLYGFCLHQRCMFLIYEYMGRGSLFYTLRNDIEAMELDWPKRVNVIWDVAHALSYLHHDCAQPIVHRDVSTNNILLNDEMQAFVSDFGTARLLDPDSSSNFTANIVGTRGYIAPGEQSSIDFTEKRSVIRIINIVAAPSCIPELV</sequence>
<proteinExistence type="predicted"/>
<dbReference type="SMART" id="SM00369">
    <property type="entry name" value="LRR_TYP"/>
    <property type="match status" value="11"/>
</dbReference>
<evidence type="ECO:0000256" key="2">
    <source>
        <dbReference type="ARBA" id="ARBA00012513"/>
    </source>
</evidence>
<evidence type="ECO:0000256" key="1">
    <source>
        <dbReference type="ARBA" id="ARBA00004251"/>
    </source>
</evidence>
<dbReference type="GO" id="GO:0005524">
    <property type="term" value="F:ATP binding"/>
    <property type="evidence" value="ECO:0007669"/>
    <property type="project" value="UniProtKB-UniRule"/>
</dbReference>
<feature type="signal peptide" evidence="22">
    <location>
        <begin position="1"/>
        <end position="19"/>
    </location>
</feature>
<dbReference type="PANTHER" id="PTHR48053">
    <property type="entry name" value="LEUCINE RICH REPEAT FAMILY PROTEIN, EXPRESSED"/>
    <property type="match status" value="1"/>
</dbReference>
<dbReference type="AlphaFoldDB" id="A0ABD3J8X1"/>
<dbReference type="InterPro" id="IPR055414">
    <property type="entry name" value="LRR_R13L4/SHOC2-like"/>
</dbReference>
<dbReference type="InterPro" id="IPR017441">
    <property type="entry name" value="Protein_kinase_ATP_BS"/>
</dbReference>
<feature type="chain" id="PRO_5044819871" description="non-specific serine/threonine protein kinase" evidence="22">
    <location>
        <begin position="20"/>
        <end position="770"/>
    </location>
</feature>
<keyword evidence="12" id="KW-0418">Kinase</keyword>
<name>A0ABD3J8X1_EUCGL</name>
<keyword evidence="14 21" id="KW-1133">Transmembrane helix</keyword>
<dbReference type="InterPro" id="IPR003591">
    <property type="entry name" value="Leu-rich_rpt_typical-subtyp"/>
</dbReference>
<dbReference type="InterPro" id="IPR001611">
    <property type="entry name" value="Leu-rich_rpt"/>
</dbReference>
<evidence type="ECO:0000256" key="11">
    <source>
        <dbReference type="ARBA" id="ARBA00022741"/>
    </source>
</evidence>
<keyword evidence="15 21" id="KW-0472">Membrane</keyword>
<dbReference type="FunFam" id="3.80.10.10:FF:000095">
    <property type="entry name" value="LRR receptor-like serine/threonine-protein kinase GSO1"/>
    <property type="match status" value="1"/>
</dbReference>